<feature type="transmembrane region" description="Helical" evidence="8">
    <location>
        <begin position="500"/>
        <end position="525"/>
    </location>
</feature>
<keyword evidence="5 8" id="KW-1133">Transmembrane helix</keyword>
<keyword evidence="9" id="KW-0732">Signal</keyword>
<accession>A0A370H3Z8</accession>
<evidence type="ECO:0000256" key="9">
    <source>
        <dbReference type="SAM" id="SignalP"/>
    </source>
</evidence>
<feature type="transmembrane region" description="Helical" evidence="8">
    <location>
        <begin position="779"/>
        <end position="804"/>
    </location>
</feature>
<feature type="transmembrane region" description="Helical" evidence="8">
    <location>
        <begin position="735"/>
        <end position="758"/>
    </location>
</feature>
<comment type="subcellular location">
    <subcellularLocation>
        <location evidence="1">Cell membrane</location>
        <topology evidence="1">Multi-pass membrane protein</topology>
    </subcellularLocation>
</comment>
<evidence type="ECO:0000256" key="6">
    <source>
        <dbReference type="ARBA" id="ARBA00023136"/>
    </source>
</evidence>
<keyword evidence="4 8" id="KW-0812">Transmembrane</keyword>
<proteinExistence type="inferred from homology"/>
<keyword evidence="3" id="KW-1003">Cell membrane</keyword>
<dbReference type="Proteomes" id="UP000254720">
    <property type="component" value="Unassembled WGS sequence"/>
</dbReference>
<sequence>MRMLQPIKKVWVVFSLVLLVCVFSCGAFAENSDSDETIDRIQLVTQQINLLKERLAQQEHEFADLQQQHDKQISQLIIEKASKNLLDKASLDISVSKSNLDSITIELADTQQTINWLEKNIQEIENQLNVLNIFGLKVAANDFSNSQELRSDLNYQQKLLQLEKVRVKYLQDMQSTASNLLQLKKENYNWLNTLLKSRKMLHVKQQQVKDELAFQEQQNRWLQQLNVLYDRLAKVDPTKSRDTYSGLERDIFYANESANFAYVQSLIARYKDQIQQMKLGVLKSNSISLLTETSNQVQLLNKQINRLDTVLKSRMSVLQKHISYLYPKRRSSQSMQIYLKRLATLDGQYKTASAALSKLNENLAAFRKTLDQALQNELSSRQGFPSFGLKTLMDLGKEMLLVPALAFQVGKSLSSNLVKAFHSTSMLAWTLFALIECMFLFSLFFVYKLLGRLLERPSQWRDQINSKWLSLQWLYRNFIDLALVGNMLGILSFFKIPLQNYIFIVYLALVWFIFKAILTLSRLCLVETTHHTAGHDVKLYRRLKWISLIGGTIIALTVFVHQLPLIYELKTLCDRLFLLFLMVVSLLLLRSWDVVPSLILSHMEGRHPYFQNSIRLIGILIPLLMFGNSLIGLVGYMNLVMTISWYEGVFLIVLIGYLILRGLLSDGMEQLSQLMIQYVNNGWLWTEAFLKPIDKVLRITLFLIAWAVLFLLYGWDKQSPIVERLTGLLHYQLAHVLNTTITPIRIIALFVVISVFYWTAKWTREFIYRLLLSRTKDMGIRNSIAILSQYSVVVLGIFICLRVLGIDMQALAVVAGMFAFGIGLGLRDLANNFACGFLILLERPLRVGDIVNINGTEGDVIHIGSRAVTIRTWDHMELMVPNTEIFNKSFTNLTARDNIVRSILHIKIHRHDNPHEVQIIIQNVLAGQKDILKDPAPEVFLKEMRDTVMDFEVRYYVNIRQIKSRVGVMSVVHMAVWDEFRRQGIKPAYAQHEIFLRNETPSLPILSSEELSDQRLS</sequence>
<feature type="domain" description="Mechanosensitive ion channel MscS" evidence="10">
    <location>
        <begin position="828"/>
        <end position="894"/>
    </location>
</feature>
<comment type="caution">
    <text evidence="12">The sequence shown here is derived from an EMBL/GenBank/DDBJ whole genome shotgun (WGS) entry which is preliminary data.</text>
</comment>
<dbReference type="AlphaFoldDB" id="A0A370H3Z8"/>
<feature type="coiled-coil region" evidence="7">
    <location>
        <begin position="100"/>
        <end position="127"/>
    </location>
</feature>
<organism evidence="12 13">
    <name type="scientific">Aquicella lusitana</name>
    <dbReference type="NCBI Taxonomy" id="254246"/>
    <lineage>
        <taxon>Bacteria</taxon>
        <taxon>Pseudomonadati</taxon>
        <taxon>Pseudomonadota</taxon>
        <taxon>Gammaproteobacteria</taxon>
        <taxon>Legionellales</taxon>
        <taxon>Coxiellaceae</taxon>
        <taxon>Aquicella</taxon>
    </lineage>
</organism>
<dbReference type="SUPFAM" id="SSF50182">
    <property type="entry name" value="Sm-like ribonucleoproteins"/>
    <property type="match status" value="1"/>
</dbReference>
<dbReference type="EMBL" id="QQAX01000001">
    <property type="protein sequence ID" value="RDI48774.1"/>
    <property type="molecule type" value="Genomic_DNA"/>
</dbReference>
<feature type="transmembrane region" description="Helical" evidence="8">
    <location>
        <begin position="643"/>
        <end position="664"/>
    </location>
</feature>
<protein>
    <submittedName>
        <fullName evidence="12">Potassium efflux system protein</fullName>
    </submittedName>
</protein>
<keyword evidence="7" id="KW-0175">Coiled coil</keyword>
<dbReference type="Gene3D" id="2.30.30.60">
    <property type="match status" value="1"/>
</dbReference>
<dbReference type="InterPro" id="IPR011066">
    <property type="entry name" value="MscS_channel_C_sf"/>
</dbReference>
<dbReference type="InterPro" id="IPR049278">
    <property type="entry name" value="MS_channel_C"/>
</dbReference>
<keyword evidence="6 8" id="KW-0472">Membrane</keyword>
<feature type="coiled-coil region" evidence="7">
    <location>
        <begin position="41"/>
        <end position="75"/>
    </location>
</feature>
<dbReference type="Gene3D" id="3.30.70.100">
    <property type="match status" value="1"/>
</dbReference>
<gene>
    <name evidence="12" type="ORF">C8D86_10153</name>
</gene>
<keyword evidence="13" id="KW-1185">Reference proteome</keyword>
<dbReference type="Gene3D" id="1.10.287.1260">
    <property type="match status" value="1"/>
</dbReference>
<comment type="similarity">
    <text evidence="2">Belongs to the MscS (TC 1.A.23) family.</text>
</comment>
<feature type="transmembrane region" description="Helical" evidence="8">
    <location>
        <begin position="696"/>
        <end position="715"/>
    </location>
</feature>
<feature type="coiled-coil region" evidence="7">
    <location>
        <begin position="342"/>
        <end position="376"/>
    </location>
</feature>
<evidence type="ECO:0000313" key="13">
    <source>
        <dbReference type="Proteomes" id="UP000254720"/>
    </source>
</evidence>
<dbReference type="GO" id="GO:0005886">
    <property type="term" value="C:plasma membrane"/>
    <property type="evidence" value="ECO:0007669"/>
    <property type="project" value="UniProtKB-SubCell"/>
</dbReference>
<dbReference type="PANTHER" id="PTHR30347:SF1">
    <property type="entry name" value="MECHANOSENSITIVE CHANNEL MSCK"/>
    <property type="match status" value="1"/>
</dbReference>
<evidence type="ECO:0000256" key="1">
    <source>
        <dbReference type="ARBA" id="ARBA00004651"/>
    </source>
</evidence>
<evidence type="ECO:0000256" key="7">
    <source>
        <dbReference type="SAM" id="Coils"/>
    </source>
</evidence>
<evidence type="ECO:0000259" key="11">
    <source>
        <dbReference type="Pfam" id="PF21082"/>
    </source>
</evidence>
<feature type="transmembrane region" description="Helical" evidence="8">
    <location>
        <begin position="545"/>
        <end position="564"/>
    </location>
</feature>
<dbReference type="Pfam" id="PF00924">
    <property type="entry name" value="MS_channel_2nd"/>
    <property type="match status" value="1"/>
</dbReference>
<feature type="signal peptide" evidence="9">
    <location>
        <begin position="1"/>
        <end position="29"/>
    </location>
</feature>
<dbReference type="InterPro" id="IPR006685">
    <property type="entry name" value="MscS_channel_2nd"/>
</dbReference>
<dbReference type="InterPro" id="IPR010920">
    <property type="entry name" value="LSM_dom_sf"/>
</dbReference>
<dbReference type="OrthoDB" id="9799209at2"/>
<feature type="transmembrane region" description="Helical" evidence="8">
    <location>
        <begin position="616"/>
        <end position="637"/>
    </location>
</feature>
<evidence type="ECO:0000256" key="2">
    <source>
        <dbReference type="ARBA" id="ARBA00008017"/>
    </source>
</evidence>
<dbReference type="GO" id="GO:0008381">
    <property type="term" value="F:mechanosensitive monoatomic ion channel activity"/>
    <property type="evidence" value="ECO:0007669"/>
    <property type="project" value="UniProtKB-ARBA"/>
</dbReference>
<dbReference type="Pfam" id="PF21082">
    <property type="entry name" value="MS_channel_3rd"/>
    <property type="match status" value="1"/>
</dbReference>
<feature type="chain" id="PRO_5016851545" evidence="9">
    <location>
        <begin position="30"/>
        <end position="1017"/>
    </location>
</feature>
<dbReference type="SUPFAM" id="SSF82689">
    <property type="entry name" value="Mechanosensitive channel protein MscS (YggB), C-terminal domain"/>
    <property type="match status" value="1"/>
</dbReference>
<feature type="transmembrane region" description="Helical" evidence="8">
    <location>
        <begin position="810"/>
        <end position="830"/>
    </location>
</feature>
<dbReference type="PANTHER" id="PTHR30347">
    <property type="entry name" value="POTASSIUM CHANNEL RELATED"/>
    <property type="match status" value="1"/>
</dbReference>
<reference evidence="12 13" key="1">
    <citation type="submission" date="2018-07" db="EMBL/GenBank/DDBJ databases">
        <title>Genomic Encyclopedia of Type Strains, Phase IV (KMG-IV): sequencing the most valuable type-strain genomes for metagenomic binning, comparative biology and taxonomic classification.</title>
        <authorList>
            <person name="Goeker M."/>
        </authorList>
    </citation>
    <scope>NUCLEOTIDE SEQUENCE [LARGE SCALE GENOMIC DNA]</scope>
    <source>
        <strain evidence="12 13">DSM 16500</strain>
    </source>
</reference>
<evidence type="ECO:0000256" key="8">
    <source>
        <dbReference type="SAM" id="Phobius"/>
    </source>
</evidence>
<evidence type="ECO:0000256" key="3">
    <source>
        <dbReference type="ARBA" id="ARBA00022475"/>
    </source>
</evidence>
<evidence type="ECO:0000313" key="12">
    <source>
        <dbReference type="EMBL" id="RDI48774.1"/>
    </source>
</evidence>
<dbReference type="InterPro" id="IPR052702">
    <property type="entry name" value="MscS-like_channel"/>
</dbReference>
<feature type="transmembrane region" description="Helical" evidence="8">
    <location>
        <begin position="426"/>
        <end position="447"/>
    </location>
</feature>
<dbReference type="InterPro" id="IPR023408">
    <property type="entry name" value="MscS_beta-dom_sf"/>
</dbReference>
<name>A0A370H3Z8_9COXI</name>
<evidence type="ECO:0000256" key="4">
    <source>
        <dbReference type="ARBA" id="ARBA00022692"/>
    </source>
</evidence>
<dbReference type="InterPro" id="IPR011014">
    <property type="entry name" value="MscS_channel_TM-2"/>
</dbReference>
<evidence type="ECO:0000259" key="10">
    <source>
        <dbReference type="Pfam" id="PF00924"/>
    </source>
</evidence>
<dbReference type="SUPFAM" id="SSF82861">
    <property type="entry name" value="Mechanosensitive channel protein MscS (YggB), transmembrane region"/>
    <property type="match status" value="1"/>
</dbReference>
<feature type="transmembrane region" description="Helical" evidence="8">
    <location>
        <begin position="576"/>
        <end position="595"/>
    </location>
</feature>
<evidence type="ECO:0000256" key="5">
    <source>
        <dbReference type="ARBA" id="ARBA00022989"/>
    </source>
</evidence>
<feature type="domain" description="Mechanosensitive ion channel MscS C-terminal" evidence="11">
    <location>
        <begin position="908"/>
        <end position="986"/>
    </location>
</feature>
<feature type="transmembrane region" description="Helical" evidence="8">
    <location>
        <begin position="473"/>
        <end position="494"/>
    </location>
</feature>